<organism evidence="1">
    <name type="scientific">Lepeophtheirus salmonis</name>
    <name type="common">Salmon louse</name>
    <name type="synonym">Caligus salmonis</name>
    <dbReference type="NCBI Taxonomy" id="72036"/>
    <lineage>
        <taxon>Eukaryota</taxon>
        <taxon>Metazoa</taxon>
        <taxon>Ecdysozoa</taxon>
        <taxon>Arthropoda</taxon>
        <taxon>Crustacea</taxon>
        <taxon>Multicrustacea</taxon>
        <taxon>Hexanauplia</taxon>
        <taxon>Copepoda</taxon>
        <taxon>Siphonostomatoida</taxon>
        <taxon>Caligidae</taxon>
        <taxon>Lepeophtheirus</taxon>
    </lineage>
</organism>
<dbReference type="EMBL" id="HACA01006290">
    <property type="protein sequence ID" value="CDW23651.1"/>
    <property type="molecule type" value="Transcribed_RNA"/>
</dbReference>
<dbReference type="AlphaFoldDB" id="A0A0K2TDX1"/>
<protein>
    <submittedName>
        <fullName evidence="1">Uncharacterized protein</fullName>
    </submittedName>
</protein>
<accession>A0A0K2TDX1</accession>
<name>A0A0K2TDX1_LEPSM</name>
<proteinExistence type="predicted"/>
<reference evidence="1" key="1">
    <citation type="submission" date="2014-05" db="EMBL/GenBank/DDBJ databases">
        <authorList>
            <person name="Chronopoulou M."/>
        </authorList>
    </citation>
    <scope>NUCLEOTIDE SEQUENCE</scope>
    <source>
        <tissue evidence="1">Whole organism</tissue>
    </source>
</reference>
<sequence length="35" mass="4154">MCSNVEVRWGFDTLQPIWFERQYDVSSPSIHPQTV</sequence>
<evidence type="ECO:0000313" key="1">
    <source>
        <dbReference type="EMBL" id="CDW23651.1"/>
    </source>
</evidence>